<evidence type="ECO:0000313" key="2">
    <source>
        <dbReference type="Proteomes" id="UP000735592"/>
    </source>
</evidence>
<protein>
    <submittedName>
        <fullName evidence="1">Uncharacterized protein</fullName>
    </submittedName>
</protein>
<sequence length="68" mass="7761">MSVNVKTWQERMSDYYELAGAKQIRNTGYFKSAEISALRTYADLAATRIAELEDELRQNGKKDRESAA</sequence>
<dbReference type="RefSeq" id="WP_155433897.1">
    <property type="nucleotide sequence ID" value="NZ_JBHLXK010000003.1"/>
</dbReference>
<keyword evidence="2" id="KW-1185">Reference proteome</keyword>
<proteinExistence type="predicted"/>
<name>A0ABW9SLZ5_9BURK</name>
<comment type="caution">
    <text evidence="1">The sequence shown here is derived from an EMBL/GenBank/DDBJ whole genome shotgun (WGS) entry which is preliminary data.</text>
</comment>
<gene>
    <name evidence="1" type="ORF">GM655_07470</name>
</gene>
<organism evidence="1 2">
    <name type="scientific">Pseudoduganella danionis</name>
    <dbReference type="NCBI Taxonomy" id="1890295"/>
    <lineage>
        <taxon>Bacteria</taxon>
        <taxon>Pseudomonadati</taxon>
        <taxon>Pseudomonadota</taxon>
        <taxon>Betaproteobacteria</taxon>
        <taxon>Burkholderiales</taxon>
        <taxon>Oxalobacteraceae</taxon>
        <taxon>Telluria group</taxon>
        <taxon>Pseudoduganella</taxon>
    </lineage>
</organism>
<reference evidence="1 2" key="1">
    <citation type="submission" date="2019-11" db="EMBL/GenBank/DDBJ databases">
        <title>Type strains purchased from KCTC, JCM and DSMZ.</title>
        <authorList>
            <person name="Lu H."/>
        </authorList>
    </citation>
    <scope>NUCLEOTIDE SEQUENCE [LARGE SCALE GENOMIC DNA]</scope>
    <source>
        <strain evidence="1 2">DSM 103461</strain>
    </source>
</reference>
<accession>A0ABW9SLZ5</accession>
<evidence type="ECO:0000313" key="1">
    <source>
        <dbReference type="EMBL" id="MTW32661.1"/>
    </source>
</evidence>
<dbReference type="Proteomes" id="UP000735592">
    <property type="component" value="Unassembled WGS sequence"/>
</dbReference>
<dbReference type="EMBL" id="WNKW01000001">
    <property type="protein sequence ID" value="MTW32661.1"/>
    <property type="molecule type" value="Genomic_DNA"/>
</dbReference>